<gene>
    <name evidence="3" type="ORF">SAMN02982929_06037</name>
    <name evidence="4" type="ORF">SAMN05216506_105249</name>
</gene>
<organism evidence="3 6">
    <name type="scientific">Saccharopolyspora kobensis</name>
    <dbReference type="NCBI Taxonomy" id="146035"/>
    <lineage>
        <taxon>Bacteria</taxon>
        <taxon>Bacillati</taxon>
        <taxon>Actinomycetota</taxon>
        <taxon>Actinomycetes</taxon>
        <taxon>Pseudonocardiales</taxon>
        <taxon>Pseudonocardiaceae</taxon>
        <taxon>Saccharopolyspora</taxon>
    </lineage>
</organism>
<feature type="chain" id="PRO_5030028713" description="Small secreted domain DUF320" evidence="2">
    <location>
        <begin position="28"/>
        <end position="105"/>
    </location>
</feature>
<evidence type="ECO:0000313" key="6">
    <source>
        <dbReference type="Proteomes" id="UP000236729"/>
    </source>
</evidence>
<accession>A0A1H6EAQ3</accession>
<dbReference type="Proteomes" id="UP000236729">
    <property type="component" value="Unassembled WGS sequence"/>
</dbReference>
<dbReference type="RefSeq" id="WP_177247597.1">
    <property type="nucleotide sequence ID" value="NZ_FNVB01000010.1"/>
</dbReference>
<feature type="compositionally biased region" description="Basic and acidic residues" evidence="1">
    <location>
        <begin position="94"/>
        <end position="105"/>
    </location>
</feature>
<dbReference type="AlphaFoldDB" id="A0A1H6EAQ3"/>
<evidence type="ECO:0008006" key="7">
    <source>
        <dbReference type="Google" id="ProtNLM"/>
    </source>
</evidence>
<evidence type="ECO:0000313" key="4">
    <source>
        <dbReference type="EMBL" id="SFD61649.1"/>
    </source>
</evidence>
<name>A0A1H6EAQ3_9PSEU</name>
<dbReference type="EMBL" id="FOME01000005">
    <property type="protein sequence ID" value="SFD61649.1"/>
    <property type="molecule type" value="Genomic_DNA"/>
</dbReference>
<dbReference type="Proteomes" id="UP000199690">
    <property type="component" value="Unassembled WGS sequence"/>
</dbReference>
<reference evidence="5 6" key="1">
    <citation type="submission" date="2016-10" db="EMBL/GenBank/DDBJ databases">
        <authorList>
            <person name="Varghese N."/>
            <person name="Submissions S."/>
        </authorList>
    </citation>
    <scope>NUCLEOTIDE SEQUENCE [LARGE SCALE GENOMIC DNA]</scope>
    <source>
        <strain evidence="6">ATCC 20501</strain>
        <strain evidence="4 5">CGMCC 4.3529</strain>
    </source>
</reference>
<keyword evidence="2" id="KW-0732">Signal</keyword>
<reference evidence="3" key="2">
    <citation type="submission" date="2016-10" db="EMBL/GenBank/DDBJ databases">
        <authorList>
            <person name="de Groot N.N."/>
        </authorList>
    </citation>
    <scope>NUCLEOTIDE SEQUENCE [LARGE SCALE GENOMIC DNA]</scope>
    <source>
        <strain evidence="3">ATCC 20501</strain>
    </source>
</reference>
<feature type="region of interest" description="Disordered" evidence="1">
    <location>
        <begin position="77"/>
        <end position="105"/>
    </location>
</feature>
<feature type="signal peptide" evidence="2">
    <location>
        <begin position="1"/>
        <end position="27"/>
    </location>
</feature>
<evidence type="ECO:0000256" key="2">
    <source>
        <dbReference type="SAM" id="SignalP"/>
    </source>
</evidence>
<evidence type="ECO:0000313" key="5">
    <source>
        <dbReference type="Proteomes" id="UP000199690"/>
    </source>
</evidence>
<feature type="region of interest" description="Disordered" evidence="1">
    <location>
        <begin position="30"/>
        <end position="51"/>
    </location>
</feature>
<evidence type="ECO:0000256" key="1">
    <source>
        <dbReference type="SAM" id="MobiDB-lite"/>
    </source>
</evidence>
<dbReference type="EMBL" id="FNVB01000010">
    <property type="protein sequence ID" value="SEG94958.1"/>
    <property type="molecule type" value="Genomic_DNA"/>
</dbReference>
<evidence type="ECO:0000313" key="3">
    <source>
        <dbReference type="EMBL" id="SEG94958.1"/>
    </source>
</evidence>
<keyword evidence="5" id="KW-1185">Reference proteome</keyword>
<protein>
    <recommendedName>
        <fullName evidence="7">Small secreted domain DUF320</fullName>
    </recommendedName>
</protein>
<proteinExistence type="predicted"/>
<accession>A0A1I1TT01</accession>
<sequence length="105" mass="10194">MRSTVRVLFAGLSAAGVLALAASPAFAAKKDKESDDDSTVTAAAEGGNGGHAGNGGFGINFCPAIGVLAPASAECGAGNGGSADGGDADAYAEDDSKDRVYKRGK</sequence>